<keyword evidence="3" id="KW-1185">Reference proteome</keyword>
<feature type="transmembrane region" description="Helical" evidence="1">
    <location>
        <begin position="83"/>
        <end position="101"/>
    </location>
</feature>
<feature type="transmembrane region" description="Helical" evidence="1">
    <location>
        <begin position="113"/>
        <end position="132"/>
    </location>
</feature>
<protein>
    <submittedName>
        <fullName evidence="2">Uncharacterized protein</fullName>
    </submittedName>
</protein>
<dbReference type="EMBL" id="BMHH01000003">
    <property type="protein sequence ID" value="GGA84554.1"/>
    <property type="molecule type" value="Genomic_DNA"/>
</dbReference>
<proteinExistence type="predicted"/>
<accession>A0A916S7K2</accession>
<keyword evidence="1" id="KW-0812">Transmembrane</keyword>
<organism evidence="2 3">
    <name type="scientific">Brucella endophytica</name>
    <dbReference type="NCBI Taxonomy" id="1963359"/>
    <lineage>
        <taxon>Bacteria</taxon>
        <taxon>Pseudomonadati</taxon>
        <taxon>Pseudomonadota</taxon>
        <taxon>Alphaproteobacteria</taxon>
        <taxon>Hyphomicrobiales</taxon>
        <taxon>Brucellaceae</taxon>
        <taxon>Brucella/Ochrobactrum group</taxon>
        <taxon>Brucella</taxon>
    </lineage>
</organism>
<feature type="transmembrane region" description="Helical" evidence="1">
    <location>
        <begin position="5"/>
        <end position="25"/>
    </location>
</feature>
<reference evidence="2" key="1">
    <citation type="journal article" date="2014" name="Int. J. Syst. Evol. Microbiol.">
        <title>Complete genome sequence of Corynebacterium casei LMG S-19264T (=DSM 44701T), isolated from a smear-ripened cheese.</title>
        <authorList>
            <consortium name="US DOE Joint Genome Institute (JGI-PGF)"/>
            <person name="Walter F."/>
            <person name="Albersmeier A."/>
            <person name="Kalinowski J."/>
            <person name="Ruckert C."/>
        </authorList>
    </citation>
    <scope>NUCLEOTIDE SEQUENCE</scope>
    <source>
        <strain evidence="2">CGMCC 1.15082</strain>
    </source>
</reference>
<sequence>MKARLLLYACLAVSLFFVIIGAMMAMSGAKASVPGMLFFGACAVIFIWQLWPKLLQGETSSIETLLSRYPGPVVIRPAPTKSLAMATGSAIFGSVILWMLLNQPPPILTQVLLWPGVVLFLGGAPLLFAMAIGGASLHLSREGFVVTQLWRRKGTRWHDTSEFVPVVSHTLTKLVAFDDAAVAASRIAYINKKFISHTSALPDTYGFTHDELAALLNAWRAKALKDDAVATQ</sequence>
<evidence type="ECO:0000313" key="2">
    <source>
        <dbReference type="EMBL" id="GGA84554.1"/>
    </source>
</evidence>
<dbReference type="AlphaFoldDB" id="A0A916S7K2"/>
<comment type="caution">
    <text evidence="2">The sequence shown here is derived from an EMBL/GenBank/DDBJ whole genome shotgun (WGS) entry which is preliminary data.</text>
</comment>
<keyword evidence="1" id="KW-0472">Membrane</keyword>
<reference evidence="2" key="2">
    <citation type="submission" date="2020-09" db="EMBL/GenBank/DDBJ databases">
        <authorList>
            <person name="Sun Q."/>
            <person name="Zhou Y."/>
        </authorList>
    </citation>
    <scope>NUCLEOTIDE SEQUENCE</scope>
    <source>
        <strain evidence="2">CGMCC 1.15082</strain>
    </source>
</reference>
<gene>
    <name evidence="2" type="ORF">GCM10011491_10110</name>
</gene>
<evidence type="ECO:0000313" key="3">
    <source>
        <dbReference type="Proteomes" id="UP000646478"/>
    </source>
</evidence>
<keyword evidence="1" id="KW-1133">Transmembrane helix</keyword>
<dbReference type="RefSeq" id="WP_188822120.1">
    <property type="nucleotide sequence ID" value="NZ_BMHH01000003.1"/>
</dbReference>
<name>A0A916S7K2_9HYPH</name>
<dbReference type="Proteomes" id="UP000646478">
    <property type="component" value="Unassembled WGS sequence"/>
</dbReference>
<evidence type="ECO:0000256" key="1">
    <source>
        <dbReference type="SAM" id="Phobius"/>
    </source>
</evidence>
<feature type="transmembrane region" description="Helical" evidence="1">
    <location>
        <begin position="31"/>
        <end position="51"/>
    </location>
</feature>